<dbReference type="InterPro" id="IPR051713">
    <property type="entry name" value="T-cell_Activation_Regulation"/>
</dbReference>
<dbReference type="Gene3D" id="2.60.40.10">
    <property type="entry name" value="Immunoglobulins"/>
    <property type="match status" value="2"/>
</dbReference>
<dbReference type="InterPro" id="IPR036179">
    <property type="entry name" value="Ig-like_dom_sf"/>
</dbReference>
<evidence type="ECO:0000256" key="9">
    <source>
        <dbReference type="ARBA" id="ARBA00023180"/>
    </source>
</evidence>
<dbReference type="InterPro" id="IPR013106">
    <property type="entry name" value="Ig_V-set"/>
</dbReference>
<dbReference type="InterPro" id="IPR007110">
    <property type="entry name" value="Ig-like_dom"/>
</dbReference>
<dbReference type="GO" id="GO:0042102">
    <property type="term" value="P:positive regulation of T cell proliferation"/>
    <property type="evidence" value="ECO:0007669"/>
    <property type="project" value="TreeGrafter"/>
</dbReference>
<evidence type="ECO:0000256" key="4">
    <source>
        <dbReference type="ARBA" id="ARBA00022729"/>
    </source>
</evidence>
<evidence type="ECO:0000313" key="13">
    <source>
        <dbReference type="Ensembl" id="ENSPNYP00000006597.1"/>
    </source>
</evidence>
<feature type="domain" description="Ig-like" evidence="12">
    <location>
        <begin position="122"/>
        <end position="226"/>
    </location>
</feature>
<dbReference type="GO" id="GO:0071222">
    <property type="term" value="P:cellular response to lipopolysaccharide"/>
    <property type="evidence" value="ECO:0007669"/>
    <property type="project" value="TreeGrafter"/>
</dbReference>
<dbReference type="GO" id="GO:0009897">
    <property type="term" value="C:external side of plasma membrane"/>
    <property type="evidence" value="ECO:0007669"/>
    <property type="project" value="TreeGrafter"/>
</dbReference>
<evidence type="ECO:0000256" key="10">
    <source>
        <dbReference type="ARBA" id="ARBA00023319"/>
    </source>
</evidence>
<reference evidence="13" key="1">
    <citation type="submission" date="2023-09" db="UniProtKB">
        <authorList>
            <consortium name="Ensembl"/>
        </authorList>
    </citation>
    <scope>IDENTIFICATION</scope>
</reference>
<keyword evidence="7" id="KW-1015">Disulfide bond</keyword>
<protein>
    <recommendedName>
        <fullName evidence="12">Ig-like domain-containing protein</fullName>
    </recommendedName>
</protein>
<dbReference type="GO" id="GO:0042130">
    <property type="term" value="P:negative regulation of T cell proliferation"/>
    <property type="evidence" value="ECO:0007669"/>
    <property type="project" value="TreeGrafter"/>
</dbReference>
<dbReference type="PANTHER" id="PTHR25466:SF14">
    <property type="entry name" value="BUTYROPHILIN SUBFAMILY 2 MEMBER A2-LIKE-RELATED"/>
    <property type="match status" value="1"/>
</dbReference>
<dbReference type="GO" id="GO:0031295">
    <property type="term" value="P:T cell costimulation"/>
    <property type="evidence" value="ECO:0007669"/>
    <property type="project" value="TreeGrafter"/>
</dbReference>
<dbReference type="GO" id="GO:0006955">
    <property type="term" value="P:immune response"/>
    <property type="evidence" value="ECO:0007669"/>
    <property type="project" value="TreeGrafter"/>
</dbReference>
<dbReference type="SUPFAM" id="SSF48726">
    <property type="entry name" value="Immunoglobulin"/>
    <property type="match status" value="2"/>
</dbReference>
<accession>A0A3B4F7T1</accession>
<keyword evidence="8" id="KW-0675">Receptor</keyword>
<comment type="subcellular location">
    <subcellularLocation>
        <location evidence="1">Cell membrane</location>
        <topology evidence="1">Single-pass type I membrane protein</topology>
    </subcellularLocation>
</comment>
<keyword evidence="2" id="KW-1003">Cell membrane</keyword>
<dbReference type="InterPro" id="IPR013783">
    <property type="entry name" value="Ig-like_fold"/>
</dbReference>
<keyword evidence="5" id="KW-1133">Transmembrane helix</keyword>
<keyword evidence="9" id="KW-0325">Glycoprotein</keyword>
<keyword evidence="4 11" id="KW-0732">Signal</keyword>
<dbReference type="GO" id="GO:0007166">
    <property type="term" value="P:cell surface receptor signaling pathway"/>
    <property type="evidence" value="ECO:0007669"/>
    <property type="project" value="TreeGrafter"/>
</dbReference>
<evidence type="ECO:0000259" key="12">
    <source>
        <dbReference type="PROSITE" id="PS50835"/>
    </source>
</evidence>
<dbReference type="PROSITE" id="PS50835">
    <property type="entry name" value="IG_LIKE"/>
    <property type="match status" value="1"/>
</dbReference>
<dbReference type="Pfam" id="PF07686">
    <property type="entry name" value="V-set"/>
    <property type="match status" value="2"/>
</dbReference>
<evidence type="ECO:0000256" key="3">
    <source>
        <dbReference type="ARBA" id="ARBA00022692"/>
    </source>
</evidence>
<organism evidence="13">
    <name type="scientific">Pundamilia nyererei</name>
    <dbReference type="NCBI Taxonomy" id="303518"/>
    <lineage>
        <taxon>Eukaryota</taxon>
        <taxon>Metazoa</taxon>
        <taxon>Chordata</taxon>
        <taxon>Craniata</taxon>
        <taxon>Vertebrata</taxon>
        <taxon>Euteleostomi</taxon>
        <taxon>Actinopterygii</taxon>
        <taxon>Neopterygii</taxon>
        <taxon>Teleostei</taxon>
        <taxon>Neoteleostei</taxon>
        <taxon>Acanthomorphata</taxon>
        <taxon>Ovalentaria</taxon>
        <taxon>Cichlomorphae</taxon>
        <taxon>Cichliformes</taxon>
        <taxon>Cichlidae</taxon>
        <taxon>African cichlids</taxon>
        <taxon>Pseudocrenilabrinae</taxon>
        <taxon>Haplochromini</taxon>
        <taxon>Pundamilia</taxon>
    </lineage>
</organism>
<evidence type="ECO:0000256" key="5">
    <source>
        <dbReference type="ARBA" id="ARBA00022989"/>
    </source>
</evidence>
<dbReference type="GeneTree" id="ENSGT01150000287170"/>
<keyword evidence="6" id="KW-0472">Membrane</keyword>
<feature type="chain" id="PRO_5017240555" description="Ig-like domain-containing protein" evidence="11">
    <location>
        <begin position="17"/>
        <end position="278"/>
    </location>
</feature>
<evidence type="ECO:0000256" key="11">
    <source>
        <dbReference type="SAM" id="SignalP"/>
    </source>
</evidence>
<evidence type="ECO:0000256" key="7">
    <source>
        <dbReference type="ARBA" id="ARBA00023157"/>
    </source>
</evidence>
<dbReference type="PANTHER" id="PTHR25466">
    <property type="entry name" value="T-LYMPHOCYTE ACTIVATION ANTIGEN"/>
    <property type="match status" value="1"/>
</dbReference>
<evidence type="ECO:0000256" key="1">
    <source>
        <dbReference type="ARBA" id="ARBA00004251"/>
    </source>
</evidence>
<sequence>VHLLFFLLLIEQLATCCSFLFGAESVQLPFKTTKNLSGEIQVIWERYEPFQKAHVFTNGPNQYEEQHEVYRDRTVMNKDLLETGDLSLTLKQPTERDSGEYKCLVWRKGTFIRKKTVKLKVKGQHISLHLIKDDVLSAAAVSHLPENCKVEWMDGDEDEVHVYQNGSDQPEQQDQVYRDRTKMNEDLLKTGDLSLTLKQPTDEDRGTYTCTVYSREGNILLKKQVELKSFCVLCLFYCTAYLLDKVFILLKPSLLSVCILQTCVIYIIEILNLSLDDI</sequence>
<dbReference type="AlphaFoldDB" id="A0A3B4F7T1"/>
<evidence type="ECO:0000256" key="2">
    <source>
        <dbReference type="ARBA" id="ARBA00022475"/>
    </source>
</evidence>
<evidence type="ECO:0000256" key="8">
    <source>
        <dbReference type="ARBA" id="ARBA00023170"/>
    </source>
</evidence>
<name>A0A3B4F7T1_9CICH</name>
<evidence type="ECO:0000256" key="6">
    <source>
        <dbReference type="ARBA" id="ARBA00023136"/>
    </source>
</evidence>
<dbReference type="Ensembl" id="ENSPNYT00000006761.1">
    <property type="protein sequence ID" value="ENSPNYP00000006597.1"/>
    <property type="gene ID" value="ENSPNYG00000005073.1"/>
</dbReference>
<proteinExistence type="predicted"/>
<feature type="signal peptide" evidence="11">
    <location>
        <begin position="1"/>
        <end position="16"/>
    </location>
</feature>
<keyword evidence="10" id="KW-0393">Immunoglobulin domain</keyword>
<keyword evidence="3" id="KW-0812">Transmembrane</keyword>